<dbReference type="Pfam" id="PF01053">
    <property type="entry name" value="Cys_Met_Meta_PP"/>
    <property type="match status" value="1"/>
</dbReference>
<protein>
    <submittedName>
        <fullName evidence="6">Cystathionine gamma-synthase</fullName>
    </submittedName>
</protein>
<dbReference type="GO" id="GO:0030170">
    <property type="term" value="F:pyridoxal phosphate binding"/>
    <property type="evidence" value="ECO:0007669"/>
    <property type="project" value="InterPro"/>
</dbReference>
<dbReference type="CDD" id="cd00614">
    <property type="entry name" value="CGS_like"/>
    <property type="match status" value="1"/>
</dbReference>
<feature type="modified residue" description="N6-(pyridoxal phosphate)lysine" evidence="4">
    <location>
        <position position="201"/>
    </location>
</feature>
<dbReference type="Proteomes" id="UP000247485">
    <property type="component" value="Unassembled WGS sequence"/>
</dbReference>
<dbReference type="GO" id="GO:0004123">
    <property type="term" value="F:cystathionine gamma-lyase activity"/>
    <property type="evidence" value="ECO:0007669"/>
    <property type="project" value="TreeGrafter"/>
</dbReference>
<dbReference type="GO" id="GO:0005737">
    <property type="term" value="C:cytoplasm"/>
    <property type="evidence" value="ECO:0007669"/>
    <property type="project" value="TreeGrafter"/>
</dbReference>
<dbReference type="GO" id="GO:0019343">
    <property type="term" value="P:cysteine biosynthetic process via cystathionine"/>
    <property type="evidence" value="ECO:0007669"/>
    <property type="project" value="TreeGrafter"/>
</dbReference>
<dbReference type="InterPro" id="IPR015424">
    <property type="entry name" value="PyrdxlP-dep_Trfase"/>
</dbReference>
<dbReference type="GO" id="GO:0019346">
    <property type="term" value="P:transsulfuration"/>
    <property type="evidence" value="ECO:0007669"/>
    <property type="project" value="InterPro"/>
</dbReference>
<evidence type="ECO:0000256" key="4">
    <source>
        <dbReference type="PIRSR" id="PIRSR001434-2"/>
    </source>
</evidence>
<dbReference type="FunFam" id="3.90.1150.10:FF:000033">
    <property type="entry name" value="Cystathionine gamma-synthase"/>
    <property type="match status" value="1"/>
</dbReference>
<evidence type="ECO:0000256" key="5">
    <source>
        <dbReference type="RuleBase" id="RU362118"/>
    </source>
</evidence>
<dbReference type="GO" id="GO:0009086">
    <property type="term" value="P:methionine biosynthetic process"/>
    <property type="evidence" value="ECO:0007669"/>
    <property type="project" value="UniProtKB-ARBA"/>
</dbReference>
<name>A0A318FS31_KLEOX</name>
<dbReference type="InterPro" id="IPR015421">
    <property type="entry name" value="PyrdxlP-dep_Trfase_major"/>
</dbReference>
<proteinExistence type="inferred from homology"/>
<sequence>MKNRTIDIATLAVHAGNQSDPVNNAIFTPIVTASSFIQPNLYEGGDFCYSRVSNPTRTAYESALAELEAGIYATATASGMAATNIVMELLPKDAHIIAMKGVYGGTWRLFEKLKTLTTGATISYVDLNDEESLVNSIQENTALIWIETPTNPLLELVDIAKVCRIAKEHAIITCVDNTFASAWNHKPLEMGADMVMLSTSKYIGGHSDLIGGAVITNSEALASRLDFIKTTIGSIASPFDAYLALRGMKTLDLRMERQCGNALRVAEYLENHPAIASVYYPGLPSHPQHELCKAQMRSGGAVVTATLKGDLQSLKRFIGGLHYFVLAESLGGVESMINHSASMSHGSMSKEEREAIGVYDTTLRFSVGIEHIDDLLQDLDIAFAAMDLTQDNHHA</sequence>
<keyword evidence="3 4" id="KW-0663">Pyridoxal phosphate</keyword>
<dbReference type="PANTHER" id="PTHR11808">
    <property type="entry name" value="TRANS-SULFURATION ENZYME FAMILY MEMBER"/>
    <property type="match status" value="1"/>
</dbReference>
<gene>
    <name evidence="6" type="ORF">DET57_10714</name>
</gene>
<dbReference type="SUPFAM" id="SSF53383">
    <property type="entry name" value="PLP-dependent transferases"/>
    <property type="match status" value="1"/>
</dbReference>
<comment type="caution">
    <text evidence="6">The sequence shown here is derived from an EMBL/GenBank/DDBJ whole genome shotgun (WGS) entry which is preliminary data.</text>
</comment>
<comment type="cofactor">
    <cofactor evidence="1 5">
        <name>pyridoxal 5'-phosphate</name>
        <dbReference type="ChEBI" id="CHEBI:597326"/>
    </cofactor>
</comment>
<dbReference type="Gene3D" id="3.40.640.10">
    <property type="entry name" value="Type I PLP-dependent aspartate aminotransferase-like (Major domain)"/>
    <property type="match status" value="1"/>
</dbReference>
<evidence type="ECO:0000256" key="1">
    <source>
        <dbReference type="ARBA" id="ARBA00001933"/>
    </source>
</evidence>
<dbReference type="EMBL" id="QJJG01000007">
    <property type="protein sequence ID" value="PXW45221.1"/>
    <property type="molecule type" value="Genomic_DNA"/>
</dbReference>
<dbReference type="InterPro" id="IPR000277">
    <property type="entry name" value="Cys/Met-Metab_PyrdxlP-dep_enz"/>
</dbReference>
<dbReference type="Gene3D" id="3.90.1150.10">
    <property type="entry name" value="Aspartate Aminotransferase, domain 1"/>
    <property type="match status" value="1"/>
</dbReference>
<evidence type="ECO:0000256" key="3">
    <source>
        <dbReference type="ARBA" id="ARBA00022898"/>
    </source>
</evidence>
<evidence type="ECO:0000313" key="6">
    <source>
        <dbReference type="EMBL" id="PXW45221.1"/>
    </source>
</evidence>
<comment type="similarity">
    <text evidence="2 5">Belongs to the trans-sulfuration enzymes family.</text>
</comment>
<dbReference type="RefSeq" id="WP_110273938.1">
    <property type="nucleotide sequence ID" value="NZ_QJJG01000007.1"/>
</dbReference>
<evidence type="ECO:0000313" key="7">
    <source>
        <dbReference type="Proteomes" id="UP000247485"/>
    </source>
</evidence>
<dbReference type="GO" id="GO:0003962">
    <property type="term" value="F:cystathionine gamma-synthase activity"/>
    <property type="evidence" value="ECO:0007669"/>
    <property type="project" value="TreeGrafter"/>
</dbReference>
<dbReference type="FunFam" id="3.40.640.10:FF:000009">
    <property type="entry name" value="Cystathionine gamma-synthase homolog"/>
    <property type="match status" value="1"/>
</dbReference>
<evidence type="ECO:0000256" key="2">
    <source>
        <dbReference type="ARBA" id="ARBA00009077"/>
    </source>
</evidence>
<organism evidence="6 7">
    <name type="scientific">Klebsiella oxytoca</name>
    <dbReference type="NCBI Taxonomy" id="571"/>
    <lineage>
        <taxon>Bacteria</taxon>
        <taxon>Pseudomonadati</taxon>
        <taxon>Pseudomonadota</taxon>
        <taxon>Gammaproteobacteria</taxon>
        <taxon>Enterobacterales</taxon>
        <taxon>Enterobacteriaceae</taxon>
        <taxon>Klebsiella/Raoultella group</taxon>
        <taxon>Klebsiella</taxon>
    </lineage>
</organism>
<dbReference type="AlphaFoldDB" id="A0A318FS31"/>
<accession>A0A318FS31</accession>
<dbReference type="PANTHER" id="PTHR11808:SF75">
    <property type="entry name" value="CYSTATHIONINE GAMMA-SYNTHASE"/>
    <property type="match status" value="1"/>
</dbReference>
<reference evidence="6 7" key="1">
    <citation type="submission" date="2018-05" db="EMBL/GenBank/DDBJ databases">
        <title>Freshwater and sediment microbial communities from various areas in North America, analyzing microbe dynamics in response to fracking.</title>
        <authorList>
            <person name="Lamendella R."/>
        </authorList>
    </citation>
    <scope>NUCLEOTIDE SEQUENCE [LARGE SCALE GENOMIC DNA]</scope>
    <source>
        <strain evidence="6 7">67</strain>
    </source>
</reference>
<dbReference type="InterPro" id="IPR015422">
    <property type="entry name" value="PyrdxlP-dep_Trfase_small"/>
</dbReference>
<dbReference type="PIRSF" id="PIRSF001434">
    <property type="entry name" value="CGS"/>
    <property type="match status" value="1"/>
</dbReference>